<accession>A0A6A1WQ57</accession>
<dbReference type="Proteomes" id="UP000516437">
    <property type="component" value="Chromosome 1"/>
</dbReference>
<evidence type="ECO:0000313" key="1">
    <source>
        <dbReference type="EMBL" id="KAB1226736.1"/>
    </source>
</evidence>
<dbReference type="OrthoDB" id="1626798at2759"/>
<comment type="caution">
    <text evidence="1">The sequence shown here is derived from an EMBL/GenBank/DDBJ whole genome shotgun (WGS) entry which is preliminary data.</text>
</comment>
<proteinExistence type="predicted"/>
<keyword evidence="2" id="KW-1185">Reference proteome</keyword>
<evidence type="ECO:0008006" key="3">
    <source>
        <dbReference type="Google" id="ProtNLM"/>
    </source>
</evidence>
<dbReference type="Pfam" id="PF14223">
    <property type="entry name" value="Retrotran_gag_2"/>
    <property type="match status" value="3"/>
</dbReference>
<name>A0A6A1WQ57_9ROSI</name>
<dbReference type="AlphaFoldDB" id="A0A6A1WQ57"/>
<evidence type="ECO:0000313" key="2">
    <source>
        <dbReference type="Proteomes" id="UP000516437"/>
    </source>
</evidence>
<reference evidence="1 2" key="1">
    <citation type="journal article" date="2019" name="Plant Biotechnol. J.">
        <title>The red bayberry genome and genetic basis of sex determination.</title>
        <authorList>
            <person name="Jia H.M."/>
            <person name="Jia H.J."/>
            <person name="Cai Q.L."/>
            <person name="Wang Y."/>
            <person name="Zhao H.B."/>
            <person name="Yang W.F."/>
            <person name="Wang G.Y."/>
            <person name="Li Y.H."/>
            <person name="Zhan D.L."/>
            <person name="Shen Y.T."/>
            <person name="Niu Q.F."/>
            <person name="Chang L."/>
            <person name="Qiu J."/>
            <person name="Zhao L."/>
            <person name="Xie H.B."/>
            <person name="Fu W.Y."/>
            <person name="Jin J."/>
            <person name="Li X.W."/>
            <person name="Jiao Y."/>
            <person name="Zhou C.C."/>
            <person name="Tu T."/>
            <person name="Chai C.Y."/>
            <person name="Gao J.L."/>
            <person name="Fan L.J."/>
            <person name="van de Weg E."/>
            <person name="Wang J.Y."/>
            <person name="Gao Z.S."/>
        </authorList>
    </citation>
    <scope>NUCLEOTIDE SEQUENCE [LARGE SCALE GENOMIC DNA]</scope>
    <source>
        <tissue evidence="1">Leaves</tissue>
    </source>
</reference>
<dbReference type="PANTHER" id="PTHR35317">
    <property type="entry name" value="OS04G0629600 PROTEIN"/>
    <property type="match status" value="1"/>
</dbReference>
<gene>
    <name evidence="1" type="ORF">CJ030_MR1G007879</name>
</gene>
<sequence length="279" mass="32605">MAQDLWDVIEVATESSKEKDDEANRKARSKKNFMALHVIQNSCGPESFYKIRKISSAKTAWSILAEIYNNMPKNTNSVVHEDLRCDNYEHWSAQVKAYLMAHDLWDTVEATNEPPKQEDDESAFKTWRKKNFLALHVIQNSCGRPLFYTIKQDTLAKDAWNNLAKSCDVPKRRKSVVRDVLKKDSSEDDYDYWSIQIKTYLIAQDIWDTIESSIQLPKKEDDISWTKKNLMALQVIQNSCEPDIRYEIWETAFAKTAWDTLEEKYGGSRGFIRWINIDE</sequence>
<dbReference type="EMBL" id="RXIC02000019">
    <property type="protein sequence ID" value="KAB1226736.1"/>
    <property type="molecule type" value="Genomic_DNA"/>
</dbReference>
<dbReference type="PANTHER" id="PTHR35317:SF31">
    <property type="entry name" value="DUF4219 DOMAIN-CONTAINING PROTEIN"/>
    <property type="match status" value="1"/>
</dbReference>
<organism evidence="1 2">
    <name type="scientific">Morella rubra</name>
    <name type="common">Chinese bayberry</name>
    <dbReference type="NCBI Taxonomy" id="262757"/>
    <lineage>
        <taxon>Eukaryota</taxon>
        <taxon>Viridiplantae</taxon>
        <taxon>Streptophyta</taxon>
        <taxon>Embryophyta</taxon>
        <taxon>Tracheophyta</taxon>
        <taxon>Spermatophyta</taxon>
        <taxon>Magnoliopsida</taxon>
        <taxon>eudicotyledons</taxon>
        <taxon>Gunneridae</taxon>
        <taxon>Pentapetalae</taxon>
        <taxon>rosids</taxon>
        <taxon>fabids</taxon>
        <taxon>Fagales</taxon>
        <taxon>Myricaceae</taxon>
        <taxon>Morella</taxon>
    </lineage>
</organism>
<protein>
    <recommendedName>
        <fullName evidence="3">DUF4219 domain-containing protein</fullName>
    </recommendedName>
</protein>